<dbReference type="EMBL" id="JABFAA010000013">
    <property type="protein sequence ID" value="MBA0699754.1"/>
    <property type="molecule type" value="Genomic_DNA"/>
</dbReference>
<dbReference type="InterPro" id="IPR047259">
    <property type="entry name" value="QUIRKY-like"/>
</dbReference>
<dbReference type="InterPro" id="IPR035892">
    <property type="entry name" value="C2_domain_sf"/>
</dbReference>
<evidence type="ECO:0000313" key="2">
    <source>
        <dbReference type="EMBL" id="MBA0699754.1"/>
    </source>
</evidence>
<dbReference type="Proteomes" id="UP000593577">
    <property type="component" value="Unassembled WGS sequence"/>
</dbReference>
<evidence type="ECO:0000259" key="1">
    <source>
        <dbReference type="PROSITE" id="PS50004"/>
    </source>
</evidence>
<accession>A0A7J8YL77</accession>
<keyword evidence="3" id="KW-1185">Reference proteome</keyword>
<proteinExistence type="predicted"/>
<dbReference type="SMART" id="SM00239">
    <property type="entry name" value="C2"/>
    <property type="match status" value="1"/>
</dbReference>
<organism evidence="2 3">
    <name type="scientific">Gossypium aridum</name>
    <name type="common">American cotton</name>
    <name type="synonym">Erioxylum aridum</name>
    <dbReference type="NCBI Taxonomy" id="34290"/>
    <lineage>
        <taxon>Eukaryota</taxon>
        <taxon>Viridiplantae</taxon>
        <taxon>Streptophyta</taxon>
        <taxon>Embryophyta</taxon>
        <taxon>Tracheophyta</taxon>
        <taxon>Spermatophyta</taxon>
        <taxon>Magnoliopsida</taxon>
        <taxon>eudicotyledons</taxon>
        <taxon>Gunneridae</taxon>
        <taxon>Pentapetalae</taxon>
        <taxon>rosids</taxon>
        <taxon>malvids</taxon>
        <taxon>Malvales</taxon>
        <taxon>Malvaceae</taxon>
        <taxon>Malvoideae</taxon>
        <taxon>Gossypium</taxon>
    </lineage>
</organism>
<dbReference type="Pfam" id="PF00168">
    <property type="entry name" value="C2"/>
    <property type="match status" value="1"/>
</dbReference>
<name>A0A7J8YL77_GOSAI</name>
<reference evidence="2 3" key="1">
    <citation type="journal article" date="2019" name="Genome Biol. Evol.">
        <title>Insights into the evolution of the New World diploid cottons (Gossypium, subgenus Houzingenia) based on genome sequencing.</title>
        <authorList>
            <person name="Grover C.E."/>
            <person name="Arick M.A. 2nd"/>
            <person name="Thrash A."/>
            <person name="Conover J.L."/>
            <person name="Sanders W.S."/>
            <person name="Peterson D.G."/>
            <person name="Frelichowski J.E."/>
            <person name="Scheffler J.A."/>
            <person name="Scheffler B.E."/>
            <person name="Wendel J.F."/>
        </authorList>
    </citation>
    <scope>NUCLEOTIDE SEQUENCE [LARGE SCALE GENOMIC DNA]</scope>
    <source>
        <strain evidence="2">185</strain>
        <tissue evidence="2">Leaf</tissue>
    </source>
</reference>
<dbReference type="PANTHER" id="PTHR31425:SF43">
    <property type="entry name" value="MULTIPLE C2 DOMAIN AND TRANSMEMBRANE REGION PROTEIN 14"/>
    <property type="match status" value="1"/>
</dbReference>
<protein>
    <recommendedName>
        <fullName evidence="1">C2 domain-containing protein</fullName>
    </recommendedName>
</protein>
<comment type="caution">
    <text evidence="2">The sequence shown here is derived from an EMBL/GenBank/DDBJ whole genome shotgun (WGS) entry which is preliminary data.</text>
</comment>
<feature type="domain" description="C2" evidence="1">
    <location>
        <begin position="1"/>
        <end position="110"/>
    </location>
</feature>
<evidence type="ECO:0000313" key="3">
    <source>
        <dbReference type="Proteomes" id="UP000593577"/>
    </source>
</evidence>
<dbReference type="InterPro" id="IPR000008">
    <property type="entry name" value="C2_dom"/>
</dbReference>
<dbReference type="SUPFAM" id="SSF49562">
    <property type="entry name" value="C2 domain (Calcium/lipid-binding domain, CaLB)"/>
    <property type="match status" value="1"/>
</dbReference>
<dbReference type="AlphaFoldDB" id="A0A7J8YL77"/>
<gene>
    <name evidence="2" type="ORF">Goari_001360</name>
</gene>
<sequence length="127" mass="14178">MAENCTRKLIVEICNANNLMPKDGQGTASAYAIVDFAGQRRRTKTKFRDLNPVWDEKLEFLVHDIGSMASEILEINLYNDKKIGKRSNFLGKIKLAGTVFVSAGAESLVYYSLEKRSVFSQVKGEIG</sequence>
<feature type="non-terminal residue" evidence="2">
    <location>
        <position position="127"/>
    </location>
</feature>
<dbReference type="PANTHER" id="PTHR31425">
    <property type="entry name" value="PHOSPHORIBOSYLANTHRANILATE TRANSFERASE ISOFORM 1"/>
    <property type="match status" value="1"/>
</dbReference>
<dbReference type="PROSITE" id="PS50004">
    <property type="entry name" value="C2"/>
    <property type="match status" value="1"/>
</dbReference>
<dbReference type="Gene3D" id="2.60.40.150">
    <property type="entry name" value="C2 domain"/>
    <property type="match status" value="1"/>
</dbReference>